<dbReference type="Gene3D" id="3.40.50.80">
    <property type="entry name" value="Nucleotide-binding domain of ferredoxin-NADP reductase (FNR) module"/>
    <property type="match status" value="1"/>
</dbReference>
<evidence type="ECO:0000256" key="5">
    <source>
        <dbReference type="ARBA" id="ARBA00022714"/>
    </source>
</evidence>
<dbReference type="GO" id="GO:0016491">
    <property type="term" value="F:oxidoreductase activity"/>
    <property type="evidence" value="ECO:0007669"/>
    <property type="project" value="UniProtKB-KW"/>
</dbReference>
<feature type="transmembrane region" description="Helical" evidence="13">
    <location>
        <begin position="147"/>
        <end position="168"/>
    </location>
</feature>
<evidence type="ECO:0000259" key="14">
    <source>
        <dbReference type="PROSITE" id="PS51384"/>
    </source>
</evidence>
<keyword evidence="3" id="KW-0285">Flavoprotein</keyword>
<evidence type="ECO:0000256" key="9">
    <source>
        <dbReference type="ARBA" id="ARBA00023002"/>
    </source>
</evidence>
<dbReference type="PROSITE" id="PS51384">
    <property type="entry name" value="FAD_FR"/>
    <property type="match status" value="1"/>
</dbReference>
<dbReference type="PRINTS" id="PR00410">
    <property type="entry name" value="PHEHYDRXLASE"/>
</dbReference>
<dbReference type="Pfam" id="PF08022">
    <property type="entry name" value="FAD_binding_8"/>
    <property type="match status" value="1"/>
</dbReference>
<evidence type="ECO:0000256" key="1">
    <source>
        <dbReference type="ARBA" id="ARBA00001974"/>
    </source>
</evidence>
<dbReference type="SUPFAM" id="SSF52343">
    <property type="entry name" value="Ferredoxin reductase-like, C-terminal NADP-linked domain"/>
    <property type="match status" value="1"/>
</dbReference>
<keyword evidence="10" id="KW-0408">Iron</keyword>
<feature type="transmembrane region" description="Helical" evidence="13">
    <location>
        <begin position="37"/>
        <end position="54"/>
    </location>
</feature>
<evidence type="ECO:0000256" key="13">
    <source>
        <dbReference type="SAM" id="Phobius"/>
    </source>
</evidence>
<keyword evidence="16" id="KW-1185">Reference proteome</keyword>
<dbReference type="SUPFAM" id="SSF63380">
    <property type="entry name" value="Riboflavin synthase domain-like"/>
    <property type="match status" value="1"/>
</dbReference>
<keyword evidence="9" id="KW-0560">Oxidoreductase</keyword>
<feature type="domain" description="FAD-binding FR-type" evidence="14">
    <location>
        <begin position="204"/>
        <end position="305"/>
    </location>
</feature>
<dbReference type="GO" id="GO:0016020">
    <property type="term" value="C:membrane"/>
    <property type="evidence" value="ECO:0007669"/>
    <property type="project" value="UniProtKB-SubCell"/>
</dbReference>
<dbReference type="Gene3D" id="2.40.30.10">
    <property type="entry name" value="Translation factors"/>
    <property type="match status" value="1"/>
</dbReference>
<evidence type="ECO:0000256" key="8">
    <source>
        <dbReference type="ARBA" id="ARBA00022989"/>
    </source>
</evidence>
<comment type="cofactor">
    <cofactor evidence="1">
        <name>FAD</name>
        <dbReference type="ChEBI" id="CHEBI:57692"/>
    </cofactor>
</comment>
<comment type="subcellular location">
    <subcellularLocation>
        <location evidence="2">Membrane</location>
        <topology evidence="2">Multi-pass membrane protein</topology>
    </subcellularLocation>
</comment>
<evidence type="ECO:0000256" key="3">
    <source>
        <dbReference type="ARBA" id="ARBA00022630"/>
    </source>
</evidence>
<dbReference type="InterPro" id="IPR050415">
    <property type="entry name" value="MRET"/>
</dbReference>
<evidence type="ECO:0000313" key="16">
    <source>
        <dbReference type="Proteomes" id="UP000231409"/>
    </source>
</evidence>
<evidence type="ECO:0000256" key="10">
    <source>
        <dbReference type="ARBA" id="ARBA00023004"/>
    </source>
</evidence>
<evidence type="ECO:0000313" key="15">
    <source>
        <dbReference type="EMBL" id="PHQ15398.1"/>
    </source>
</evidence>
<dbReference type="PANTHER" id="PTHR47354">
    <property type="entry name" value="NADH OXIDOREDUCTASE HCR"/>
    <property type="match status" value="1"/>
</dbReference>
<keyword evidence="4 13" id="KW-0812">Transmembrane</keyword>
<dbReference type="EMBL" id="NTFH01000007">
    <property type="protein sequence ID" value="PHQ15398.1"/>
    <property type="molecule type" value="Genomic_DNA"/>
</dbReference>
<dbReference type="InterPro" id="IPR017927">
    <property type="entry name" value="FAD-bd_FR_type"/>
</dbReference>
<evidence type="ECO:0000256" key="2">
    <source>
        <dbReference type="ARBA" id="ARBA00004141"/>
    </source>
</evidence>
<accession>A0A2G1ULP3</accession>
<keyword evidence="11" id="KW-0411">Iron-sulfur</keyword>
<dbReference type="GO" id="GO:0051537">
    <property type="term" value="F:2 iron, 2 sulfur cluster binding"/>
    <property type="evidence" value="ECO:0007669"/>
    <property type="project" value="UniProtKB-KW"/>
</dbReference>
<keyword evidence="8 13" id="KW-1133">Transmembrane helix</keyword>
<protein>
    <recommendedName>
        <fullName evidence="14">FAD-binding FR-type domain-containing protein</fullName>
    </recommendedName>
</protein>
<proteinExistence type="predicted"/>
<sequence length="450" mass="49377">MKPLILIVVYLVAVTLPLILSAVVGGPPRQFHQELASGLGILAFSMILVEFILSGRFKAISNGVGMDVTMRFHQVMARTALVFAVLHPFLYQGTPTGGERPWDPTRQLTLTTDFADLATGIAAWLLLAGLVVMAIGRTQLGYRYETWRLLHGVGALLIAVLLLHHTVYAGRYGSQPVMTWVWLAMTGVAVGSLLIVYLVVPLLQKARPWRVTSVVRLTPKQWQVTVTPDGHRGLDYQAGQFAWLNVGHSTFSMKENPFSICSAPADGPEISFMIKELGDFTRTVGQIEAGTVAYVDGPYGNLSVDGRTEPGVALIAGGVGLAPLLGILRQMRRTGDSRTVRLIYGNRVIEQIACREELDEGLREGSGEGSGEELGKENVVYVLSEPPADWQGEAGFIDAALMDRVFSEQEFSEWVFVMCGPAIMMDIVEDHLIKRGTPPHRILSERFNYD</sequence>
<dbReference type="InterPro" id="IPR013112">
    <property type="entry name" value="FAD-bd_8"/>
</dbReference>
<feature type="transmembrane region" description="Helical" evidence="13">
    <location>
        <begin position="180"/>
        <end position="200"/>
    </location>
</feature>
<dbReference type="InterPro" id="IPR013130">
    <property type="entry name" value="Fe3_Rdtase_TM_dom"/>
</dbReference>
<dbReference type="GO" id="GO:0046872">
    <property type="term" value="F:metal ion binding"/>
    <property type="evidence" value="ECO:0007669"/>
    <property type="project" value="UniProtKB-KW"/>
</dbReference>
<keyword evidence="6" id="KW-0479">Metal-binding</keyword>
<feature type="transmembrane region" description="Helical" evidence="13">
    <location>
        <begin position="75"/>
        <end position="94"/>
    </location>
</feature>
<name>A0A2G1ULP3_9GAMM</name>
<organism evidence="15 16">
    <name type="scientific">Marinobacter profundi</name>
    <dbReference type="NCBI Taxonomy" id="2666256"/>
    <lineage>
        <taxon>Bacteria</taxon>
        <taxon>Pseudomonadati</taxon>
        <taxon>Pseudomonadota</taxon>
        <taxon>Gammaproteobacteria</taxon>
        <taxon>Pseudomonadales</taxon>
        <taxon>Marinobacteraceae</taxon>
        <taxon>Marinobacter</taxon>
    </lineage>
</organism>
<evidence type="ECO:0000256" key="11">
    <source>
        <dbReference type="ARBA" id="ARBA00023014"/>
    </source>
</evidence>
<dbReference type="Pfam" id="PF00175">
    <property type="entry name" value="NAD_binding_1"/>
    <property type="match status" value="1"/>
</dbReference>
<reference evidence="15 16" key="1">
    <citation type="submission" date="2017-09" db="EMBL/GenBank/DDBJ databases">
        <title>The draft genome sequences of Marinobacter sp. PWS21.</title>
        <authorList>
            <person name="Cao J."/>
        </authorList>
    </citation>
    <scope>NUCLEOTIDE SEQUENCE [LARGE SCALE GENOMIC DNA]</scope>
    <source>
        <strain evidence="15 16">PWS21</strain>
    </source>
</reference>
<dbReference type="Proteomes" id="UP000231409">
    <property type="component" value="Unassembled WGS sequence"/>
</dbReference>
<evidence type="ECO:0000256" key="4">
    <source>
        <dbReference type="ARBA" id="ARBA00022692"/>
    </source>
</evidence>
<dbReference type="InterPro" id="IPR039261">
    <property type="entry name" value="FNR_nucleotide-bd"/>
</dbReference>
<dbReference type="AlphaFoldDB" id="A0A2G1ULP3"/>
<dbReference type="InterPro" id="IPR017938">
    <property type="entry name" value="Riboflavin_synthase-like_b-brl"/>
</dbReference>
<dbReference type="GO" id="GO:0050660">
    <property type="term" value="F:flavin adenine dinucleotide binding"/>
    <property type="evidence" value="ECO:0007669"/>
    <property type="project" value="TreeGrafter"/>
</dbReference>
<evidence type="ECO:0000256" key="12">
    <source>
        <dbReference type="ARBA" id="ARBA00023136"/>
    </source>
</evidence>
<evidence type="ECO:0000256" key="7">
    <source>
        <dbReference type="ARBA" id="ARBA00022827"/>
    </source>
</evidence>
<comment type="caution">
    <text evidence="15">The sequence shown here is derived from an EMBL/GenBank/DDBJ whole genome shotgun (WGS) entry which is preliminary data.</text>
</comment>
<evidence type="ECO:0000256" key="6">
    <source>
        <dbReference type="ARBA" id="ARBA00022723"/>
    </source>
</evidence>
<keyword evidence="5" id="KW-0001">2Fe-2S</keyword>
<keyword evidence="7" id="KW-0274">FAD</keyword>
<keyword evidence="12 13" id="KW-0472">Membrane</keyword>
<feature type="transmembrane region" description="Helical" evidence="13">
    <location>
        <begin position="114"/>
        <end position="135"/>
    </location>
</feature>
<dbReference type="Pfam" id="PF01794">
    <property type="entry name" value="Ferric_reduct"/>
    <property type="match status" value="1"/>
</dbReference>
<dbReference type="InterPro" id="IPR001433">
    <property type="entry name" value="OxRdtase_FAD/NAD-bd"/>
</dbReference>
<dbReference type="PANTHER" id="PTHR47354:SF8">
    <property type="entry name" value="1,2-PHENYLACETYL-COA EPOXIDASE, SUBUNIT E"/>
    <property type="match status" value="1"/>
</dbReference>
<gene>
    <name evidence="15" type="ORF">CLH61_09775</name>
</gene>